<feature type="non-terminal residue" evidence="1">
    <location>
        <position position="1"/>
    </location>
</feature>
<gene>
    <name evidence="1" type="ORF">CR513_54104</name>
</gene>
<organism evidence="1 2">
    <name type="scientific">Mucuna pruriens</name>
    <name type="common">Velvet bean</name>
    <name type="synonym">Dolichos pruriens</name>
    <dbReference type="NCBI Taxonomy" id="157652"/>
    <lineage>
        <taxon>Eukaryota</taxon>
        <taxon>Viridiplantae</taxon>
        <taxon>Streptophyta</taxon>
        <taxon>Embryophyta</taxon>
        <taxon>Tracheophyta</taxon>
        <taxon>Spermatophyta</taxon>
        <taxon>Magnoliopsida</taxon>
        <taxon>eudicotyledons</taxon>
        <taxon>Gunneridae</taxon>
        <taxon>Pentapetalae</taxon>
        <taxon>rosids</taxon>
        <taxon>fabids</taxon>
        <taxon>Fabales</taxon>
        <taxon>Fabaceae</taxon>
        <taxon>Papilionoideae</taxon>
        <taxon>50 kb inversion clade</taxon>
        <taxon>NPAAA clade</taxon>
        <taxon>indigoferoid/millettioid clade</taxon>
        <taxon>Phaseoleae</taxon>
        <taxon>Mucuna</taxon>
    </lineage>
</organism>
<dbReference type="STRING" id="157652.A0A371EM71"/>
<evidence type="ECO:0000313" key="1">
    <source>
        <dbReference type="EMBL" id="RDX67064.1"/>
    </source>
</evidence>
<protein>
    <submittedName>
        <fullName evidence="1">Uncharacterized protein</fullName>
    </submittedName>
</protein>
<comment type="caution">
    <text evidence="1">The sequence shown here is derived from an EMBL/GenBank/DDBJ whole genome shotgun (WGS) entry which is preliminary data.</text>
</comment>
<keyword evidence="2" id="KW-1185">Reference proteome</keyword>
<accession>A0A371EM71</accession>
<reference evidence="1" key="1">
    <citation type="submission" date="2018-05" db="EMBL/GenBank/DDBJ databases">
        <title>Draft genome of Mucuna pruriens seed.</title>
        <authorList>
            <person name="Nnadi N.E."/>
            <person name="Vos R."/>
            <person name="Hasami M.H."/>
            <person name="Devisetty U.K."/>
            <person name="Aguiy J.C."/>
        </authorList>
    </citation>
    <scope>NUCLEOTIDE SEQUENCE [LARGE SCALE GENOMIC DNA]</scope>
    <source>
        <strain evidence="1">JCA_2017</strain>
    </source>
</reference>
<dbReference type="PANTHER" id="PTHR33168">
    <property type="entry name" value="STRESS INDUCED PROTEIN-RELATED"/>
    <property type="match status" value="1"/>
</dbReference>
<evidence type="ECO:0000313" key="2">
    <source>
        <dbReference type="Proteomes" id="UP000257109"/>
    </source>
</evidence>
<dbReference type="OrthoDB" id="1688035at2759"/>
<dbReference type="Proteomes" id="UP000257109">
    <property type="component" value="Unassembled WGS sequence"/>
</dbReference>
<dbReference type="EMBL" id="QJKJ01013149">
    <property type="protein sequence ID" value="RDX67064.1"/>
    <property type="molecule type" value="Genomic_DNA"/>
</dbReference>
<dbReference type="AlphaFoldDB" id="A0A371EM71"/>
<sequence length="197" mass="22911">MTRLKIPSWRTFWGKIKREKRRFFSSSPTTVNVQYDPSSYSHNFDDGSSTDPDNLSRSFSARFAVPSKIFYKNEMMCNDILKLKKMIIDRTYLTLNGNCMQIQFPFFALLMFTPQLKRVCDDYTSTNKRVCDRNPTNKVKNNWHDIGGPMTRPKTQIMKQSLSGLRLELRKESETVPKWVAVRVALLITLVLPAGRD</sequence>
<proteinExistence type="predicted"/>
<name>A0A371EM71_MUCPR</name>